<dbReference type="RefSeq" id="WP_008305002.1">
    <property type="nucleotide sequence ID" value="NZ_CP025618.2"/>
</dbReference>
<evidence type="ECO:0000313" key="2">
    <source>
        <dbReference type="Proteomes" id="UP000503505"/>
    </source>
</evidence>
<dbReference type="AlphaFoldDB" id="A0A2S1FFC9"/>
<accession>A0A2S1FFC9</accession>
<protein>
    <submittedName>
        <fullName evidence="1">Uncharacterized protein</fullName>
    </submittedName>
</protein>
<name>A0A2S1FFC9_9GAMM</name>
<sequence>MSYNISLKIQPETHYRFRDIHSRLNSGDQTSLSKALGENLTDIACEIIDQVFGRLARLSNSADRESEKVVQQIVETTRKYMPWSVSFFGNERLIPMVNYLYEMTHEIEGDYYVRYPIQKTLAIELLGYVKEMESGNHHCVSPALKTFIEVVDQGVTHLVRQPKNMLKFNMVVDKTLNGVINLTTQLGYKRFDKLGSLYDAPTISHYFEHFLAFLEDEVKQTSDI</sequence>
<evidence type="ECO:0000313" key="1">
    <source>
        <dbReference type="EMBL" id="QIC67868.1"/>
    </source>
</evidence>
<gene>
    <name evidence="1" type="ORF">FSC10_11085</name>
</gene>
<organism evidence="1 2">
    <name type="scientific">Acinetobacter schindleri</name>
    <dbReference type="NCBI Taxonomy" id="108981"/>
    <lineage>
        <taxon>Bacteria</taxon>
        <taxon>Pseudomonadati</taxon>
        <taxon>Pseudomonadota</taxon>
        <taxon>Gammaproteobacteria</taxon>
        <taxon>Moraxellales</taxon>
        <taxon>Moraxellaceae</taxon>
        <taxon>Acinetobacter</taxon>
    </lineage>
</organism>
<reference evidence="1 2" key="1">
    <citation type="submission" date="2019-09" db="EMBL/GenBank/DDBJ databases">
        <title>Non-baumannii Acinetobacter spp. carrying blaNDM-1 isolated in China.</title>
        <authorList>
            <person name="Cui C."/>
            <person name="Chen C."/>
            <person name="Sun J."/>
            <person name="Liu Y."/>
        </authorList>
    </citation>
    <scope>NUCLEOTIDE SEQUENCE [LARGE SCALE GENOMIC DNA]</scope>
    <source>
        <strain evidence="1 2">HZE23-1</strain>
    </source>
</reference>
<proteinExistence type="predicted"/>
<dbReference type="Proteomes" id="UP000503505">
    <property type="component" value="Chromosome"/>
</dbReference>
<dbReference type="EMBL" id="CP044463">
    <property type="protein sequence ID" value="QIC67868.1"/>
    <property type="molecule type" value="Genomic_DNA"/>
</dbReference>